<evidence type="ECO:0000256" key="10">
    <source>
        <dbReference type="ARBA" id="ARBA00022853"/>
    </source>
</evidence>
<dbReference type="Pfam" id="PF06113">
    <property type="entry name" value="BRE"/>
    <property type="match status" value="1"/>
</dbReference>
<keyword evidence="6" id="KW-0677">Repeat</keyword>
<dbReference type="GO" id="GO:0045739">
    <property type="term" value="P:positive regulation of DNA repair"/>
    <property type="evidence" value="ECO:0007669"/>
    <property type="project" value="UniProtKB-UniRule"/>
</dbReference>
<evidence type="ECO:0000256" key="14">
    <source>
        <dbReference type="ARBA" id="ARBA00025766"/>
    </source>
</evidence>
<evidence type="ECO:0000256" key="2">
    <source>
        <dbReference type="ARBA" id="ARBA00019438"/>
    </source>
</evidence>
<evidence type="ECO:0000256" key="12">
    <source>
        <dbReference type="ARBA" id="ARBA00023242"/>
    </source>
</evidence>
<evidence type="ECO:0000256" key="6">
    <source>
        <dbReference type="ARBA" id="ARBA00022737"/>
    </source>
</evidence>
<dbReference type="GO" id="GO:0007095">
    <property type="term" value="P:mitotic G2 DNA damage checkpoint signaling"/>
    <property type="evidence" value="ECO:0007669"/>
    <property type="project" value="UniProtKB-UniRule"/>
</dbReference>
<evidence type="ECO:0000256" key="8">
    <source>
        <dbReference type="ARBA" id="ARBA00022776"/>
    </source>
</evidence>
<dbReference type="GO" id="GO:0070531">
    <property type="term" value="C:BRCA1-A complex"/>
    <property type="evidence" value="ECO:0007669"/>
    <property type="project" value="UniProtKB-UniRule"/>
</dbReference>
<dbReference type="PANTHER" id="PTHR15189">
    <property type="entry name" value="BRISC AND BRCA1-A COMPLEX MEMBER 2"/>
    <property type="match status" value="1"/>
</dbReference>
<keyword evidence="5 15" id="KW-0053">Apoptosis</keyword>
<dbReference type="GO" id="GO:0006302">
    <property type="term" value="P:double-strand break repair"/>
    <property type="evidence" value="ECO:0007669"/>
    <property type="project" value="UniProtKB-UniRule"/>
</dbReference>
<evidence type="ECO:0000256" key="1">
    <source>
        <dbReference type="ARBA" id="ARBA00004123"/>
    </source>
</evidence>
<comment type="similarity">
    <text evidence="14 15">Belongs to the BABAM2 family.</text>
</comment>
<dbReference type="GO" id="GO:0006915">
    <property type="term" value="P:apoptotic process"/>
    <property type="evidence" value="ECO:0007669"/>
    <property type="project" value="UniProtKB-UniRule"/>
</dbReference>
<keyword evidence="8 15" id="KW-0498">Mitosis</keyword>
<evidence type="ECO:0000256" key="7">
    <source>
        <dbReference type="ARBA" id="ARBA00022763"/>
    </source>
</evidence>
<comment type="domain">
    <text evidence="15">Contains 2 ubiquitin-conjugating enzyme family-like (UEV-like) regions. These regions lack the critical Cys residues required for ubiquitination but retain the ability to bind ubiquitin.</text>
</comment>
<evidence type="ECO:0000256" key="4">
    <source>
        <dbReference type="ARBA" id="ARBA00022618"/>
    </source>
</evidence>
<evidence type="ECO:0000256" key="9">
    <source>
        <dbReference type="ARBA" id="ARBA00022786"/>
    </source>
</evidence>
<evidence type="ECO:0000256" key="13">
    <source>
        <dbReference type="ARBA" id="ARBA00023306"/>
    </source>
</evidence>
<organism evidence="16 17">
    <name type="scientific">Daphnia magna</name>
    <dbReference type="NCBI Taxonomy" id="35525"/>
    <lineage>
        <taxon>Eukaryota</taxon>
        <taxon>Metazoa</taxon>
        <taxon>Ecdysozoa</taxon>
        <taxon>Arthropoda</taxon>
        <taxon>Crustacea</taxon>
        <taxon>Branchiopoda</taxon>
        <taxon>Diplostraca</taxon>
        <taxon>Cladocera</taxon>
        <taxon>Anomopoda</taxon>
        <taxon>Daphniidae</taxon>
        <taxon>Daphnia</taxon>
    </lineage>
</organism>
<comment type="subcellular location">
    <subcellularLocation>
        <location evidence="15">Cytoplasm</location>
    </subcellularLocation>
    <subcellularLocation>
        <location evidence="1 15">Nucleus</location>
    </subcellularLocation>
    <text evidence="15">Localizes at sites of DNA damage at double-strand breaks (DSBs).</text>
</comment>
<dbReference type="GO" id="GO:0005737">
    <property type="term" value="C:cytoplasm"/>
    <property type="evidence" value="ECO:0007669"/>
    <property type="project" value="UniProtKB-SubCell"/>
</dbReference>
<protein>
    <recommendedName>
        <fullName evidence="2 15">BRISC and BRCA1-A complex member 2</fullName>
    </recommendedName>
</protein>
<comment type="function">
    <text evidence="15">May play a role in homeostasis or cellular differentiation in cells of neural, epithelial and germline origins. May also act as a death receptor-associated anti-apoptotic protein, which inhibits the mitochondrial apoptotic pathway.</text>
</comment>
<keyword evidence="17" id="KW-1185">Reference proteome</keyword>
<dbReference type="GO" id="GO:0070552">
    <property type="term" value="C:BRISC complex"/>
    <property type="evidence" value="ECO:0007669"/>
    <property type="project" value="UniProtKB-UniRule"/>
</dbReference>
<keyword evidence="3 15" id="KW-0963">Cytoplasm</keyword>
<evidence type="ECO:0000256" key="3">
    <source>
        <dbReference type="ARBA" id="ARBA00022490"/>
    </source>
</evidence>
<keyword evidence="10 15" id="KW-0156">Chromatin regulator</keyword>
<keyword evidence="12 15" id="KW-0539">Nucleus</keyword>
<keyword evidence="13 15" id="KW-0131">Cell cycle</keyword>
<dbReference type="GO" id="GO:0006325">
    <property type="term" value="P:chromatin organization"/>
    <property type="evidence" value="ECO:0007669"/>
    <property type="project" value="UniProtKB-UniRule"/>
</dbReference>
<dbReference type="GO" id="GO:0031593">
    <property type="term" value="F:polyubiquitin modification-dependent protein binding"/>
    <property type="evidence" value="ECO:0007669"/>
    <property type="project" value="UniProtKB-UniRule"/>
</dbReference>
<name>A0A162NUZ3_9CRUS</name>
<dbReference type="GO" id="GO:0051301">
    <property type="term" value="P:cell division"/>
    <property type="evidence" value="ECO:0007669"/>
    <property type="project" value="UniProtKB-UniRule"/>
</dbReference>
<keyword evidence="4 15" id="KW-0132">Cell division</keyword>
<evidence type="ECO:0000256" key="11">
    <source>
        <dbReference type="ARBA" id="ARBA00023204"/>
    </source>
</evidence>
<dbReference type="PANTHER" id="PTHR15189:SF7">
    <property type="entry name" value="BRISC AND BRCA1-A COMPLEX MEMBER 2"/>
    <property type="match status" value="1"/>
</dbReference>
<keyword evidence="7 15" id="KW-0227">DNA damage</keyword>
<dbReference type="Proteomes" id="UP000076858">
    <property type="component" value="Unassembled WGS sequence"/>
</dbReference>
<proteinExistence type="inferred from homology"/>
<keyword evidence="9 15" id="KW-0833">Ubl conjugation pathway</keyword>
<keyword evidence="11 15" id="KW-0234">DNA repair</keyword>
<accession>A0A162NUZ3</accession>
<comment type="subunit">
    <text evidence="15">Component of the ARISC complex. Component of the BRCA1-A complex. Component of the BRISC complex. Binds polyubiquitin.</text>
</comment>
<dbReference type="STRING" id="35525.A0A162NUZ3"/>
<sequence length="368" mass="41877">MNGEENNIHPAFFAFVEKALASEFEGGPVELIKVASRADFVHPHTGHYFTFRLPFSGKCVDWELLFDPENPARPPDFLCVEDINCDPEIYCQTVQFWDSGQSDCLIELLHQLKQIYKIYQVSQIMTFSKSAEIYQSLVNAGVTEENIEACYLPEERKFNFLIKLNTSNEGLPKAKDLGSSLFYAGLLYSLGMDGKILTHSLIISPYLGHILGSFLEQLHLTFSASQTVDVNVLHEFNATLDRVLNKIRQKHRRGREIVSALLGLYPSNVVFYDEDLYSQVTLLFKWDNARYVAHLESLELEGETKLCLFAIDCPVKTSKDENVPYTETETVTLMHKPSSPGFSKHLYKTLSSKIRLFINRAKKHVSST</sequence>
<evidence type="ECO:0000256" key="15">
    <source>
        <dbReference type="RuleBase" id="RU368019"/>
    </source>
</evidence>
<dbReference type="AlphaFoldDB" id="A0A162NUZ3"/>
<dbReference type="GO" id="GO:0010212">
    <property type="term" value="P:response to ionizing radiation"/>
    <property type="evidence" value="ECO:0007669"/>
    <property type="project" value="UniProtKB-UniRule"/>
</dbReference>
<gene>
    <name evidence="16" type="ORF">APZ42_015559</name>
</gene>
<evidence type="ECO:0000313" key="17">
    <source>
        <dbReference type="Proteomes" id="UP000076858"/>
    </source>
</evidence>
<evidence type="ECO:0000256" key="5">
    <source>
        <dbReference type="ARBA" id="ARBA00022703"/>
    </source>
</evidence>
<comment type="caution">
    <text evidence="16">The sequence shown here is derived from an EMBL/GenBank/DDBJ whole genome shotgun (WGS) entry which is preliminary data.</text>
</comment>
<dbReference type="OrthoDB" id="538811at2759"/>
<evidence type="ECO:0000313" key="16">
    <source>
        <dbReference type="EMBL" id="KZS18285.1"/>
    </source>
</evidence>
<dbReference type="InterPro" id="IPR010358">
    <property type="entry name" value="BRE"/>
</dbReference>
<dbReference type="EMBL" id="LRGB01000531">
    <property type="protein sequence ID" value="KZS18285.1"/>
    <property type="molecule type" value="Genomic_DNA"/>
</dbReference>
<reference evidence="16 17" key="1">
    <citation type="submission" date="2016-03" db="EMBL/GenBank/DDBJ databases">
        <title>EvidentialGene: Evidence-directed Construction of Genes on Genomes.</title>
        <authorList>
            <person name="Gilbert D.G."/>
            <person name="Choi J.-H."/>
            <person name="Mockaitis K."/>
            <person name="Colbourne J."/>
            <person name="Pfrender M."/>
        </authorList>
    </citation>
    <scope>NUCLEOTIDE SEQUENCE [LARGE SCALE GENOMIC DNA]</scope>
    <source>
        <strain evidence="16 17">Xinb3</strain>
        <tissue evidence="16">Complete organism</tissue>
    </source>
</reference>